<evidence type="ECO:0000313" key="2">
    <source>
        <dbReference type="EMBL" id="MBJ3764501.1"/>
    </source>
</evidence>
<reference evidence="2" key="1">
    <citation type="submission" date="2020-12" db="EMBL/GenBank/DDBJ databases">
        <title>Bacterial taxonomy.</title>
        <authorList>
            <person name="Pan X."/>
        </authorList>
    </citation>
    <scope>NUCLEOTIDE SEQUENCE</scope>
    <source>
        <strain evidence="2">KCTC 52957</strain>
    </source>
</reference>
<name>A0A934IK88_9RHOB</name>
<comment type="caution">
    <text evidence="2">The sequence shown here is derived from an EMBL/GenBank/DDBJ whole genome shotgun (WGS) entry which is preliminary data.</text>
</comment>
<dbReference type="InterPro" id="IPR028992">
    <property type="entry name" value="Hedgehog/Intein_dom"/>
</dbReference>
<dbReference type="EMBL" id="JAEKPD010000027">
    <property type="protein sequence ID" value="MBJ3764501.1"/>
    <property type="molecule type" value="Genomic_DNA"/>
</dbReference>
<dbReference type="Pfam" id="PF13403">
    <property type="entry name" value="Hint_2"/>
    <property type="match status" value="1"/>
</dbReference>
<keyword evidence="3" id="KW-1185">Reference proteome</keyword>
<gene>
    <name evidence="2" type="ORF">ILP92_17330</name>
</gene>
<dbReference type="RefSeq" id="WP_198917672.1">
    <property type="nucleotide sequence ID" value="NZ_JAEKPD010000027.1"/>
</dbReference>
<dbReference type="SUPFAM" id="SSF51294">
    <property type="entry name" value="Hedgehog/intein (Hint) domain"/>
    <property type="match status" value="1"/>
</dbReference>
<dbReference type="Gene3D" id="2.170.16.10">
    <property type="entry name" value="Hedgehog/Intein (Hint) domain"/>
    <property type="match status" value="1"/>
</dbReference>
<sequence>MPGYISELSYDGPNDFIEVVVSGGTDMSSYAIYYYDISTGATTGTMSFTASPEATIAGKDVYLFDPTHPDWAGLDAGLAYALVDDTGTVLQFVSVDGKTTTATDGPANGQTSTNIGTVTDGSSLETSDRGASYAVQPAANPGTIPCFATGNLIDTPDGPHPVEDLAIGDLVMTVDAGPQPVRWINRRFQSLVDAADDARPVLFARGALGPGRPTRDLLVSPQHRILVGTGGQLEKLFDHAQLVPAKALTGLPGIRHMRGRKTIIWVHFLCDAHHVVTSNGCLSESLLPGPQVVAGLRGSSRTLLSQILQSAGTGDGRNVEPALPLLSVQAARKRVASAKIPARGQTPA</sequence>
<protein>
    <submittedName>
        <fullName evidence="2">Hint domain-containing protein</fullName>
    </submittedName>
</protein>
<dbReference type="AlphaFoldDB" id="A0A934IK88"/>
<proteinExistence type="predicted"/>
<feature type="domain" description="Hedgehog/Intein (Hint)" evidence="1">
    <location>
        <begin position="145"/>
        <end position="289"/>
    </location>
</feature>
<dbReference type="InterPro" id="IPR036844">
    <property type="entry name" value="Hint_dom_sf"/>
</dbReference>
<evidence type="ECO:0000259" key="1">
    <source>
        <dbReference type="Pfam" id="PF13403"/>
    </source>
</evidence>
<organism evidence="2 3">
    <name type="scientific">Palleronia pontilimi</name>
    <dbReference type="NCBI Taxonomy" id="1964209"/>
    <lineage>
        <taxon>Bacteria</taxon>
        <taxon>Pseudomonadati</taxon>
        <taxon>Pseudomonadota</taxon>
        <taxon>Alphaproteobacteria</taxon>
        <taxon>Rhodobacterales</taxon>
        <taxon>Roseobacteraceae</taxon>
        <taxon>Palleronia</taxon>
    </lineage>
</organism>
<evidence type="ECO:0000313" key="3">
    <source>
        <dbReference type="Proteomes" id="UP000642488"/>
    </source>
</evidence>
<accession>A0A934IK88</accession>
<dbReference type="Proteomes" id="UP000642488">
    <property type="component" value="Unassembled WGS sequence"/>
</dbReference>